<dbReference type="PANTHER" id="PTHR22602">
    <property type="entry name" value="TRANSFERASE CAF17, MITOCHONDRIAL-RELATED"/>
    <property type="match status" value="1"/>
</dbReference>
<dbReference type="SUPFAM" id="SSF101790">
    <property type="entry name" value="Aminomethyltransferase beta-barrel domain"/>
    <property type="match status" value="1"/>
</dbReference>
<dbReference type="Gene3D" id="3.30.70.1400">
    <property type="entry name" value="Aminomethyltransferase beta-barrel domains"/>
    <property type="match status" value="1"/>
</dbReference>
<dbReference type="Proteomes" id="UP001589813">
    <property type="component" value="Unassembled WGS sequence"/>
</dbReference>
<dbReference type="NCBIfam" id="NF007110">
    <property type="entry name" value="PRK09559.1"/>
    <property type="match status" value="1"/>
</dbReference>
<proteinExistence type="predicted"/>
<reference evidence="2 3" key="1">
    <citation type="submission" date="2024-09" db="EMBL/GenBank/DDBJ databases">
        <authorList>
            <person name="Sun Q."/>
            <person name="Mori K."/>
        </authorList>
    </citation>
    <scope>NUCLEOTIDE SEQUENCE [LARGE SCALE GENOMIC DNA]</scope>
    <source>
        <strain evidence="2 3">KCTC 23315</strain>
    </source>
</reference>
<dbReference type="SUPFAM" id="SSF103025">
    <property type="entry name" value="Folate-binding domain"/>
    <property type="match status" value="1"/>
</dbReference>
<dbReference type="EMBL" id="JBHLXP010000003">
    <property type="protein sequence ID" value="MFC0048840.1"/>
    <property type="molecule type" value="Genomic_DNA"/>
</dbReference>
<dbReference type="NCBIfam" id="TIGR03317">
    <property type="entry name" value="ygfZ_signature"/>
    <property type="match status" value="1"/>
</dbReference>
<dbReference type="Pfam" id="PF21130">
    <property type="entry name" value="YgfZ_barrel"/>
    <property type="match status" value="1"/>
</dbReference>
<evidence type="ECO:0000313" key="3">
    <source>
        <dbReference type="Proteomes" id="UP001589813"/>
    </source>
</evidence>
<keyword evidence="3" id="KW-1185">Reference proteome</keyword>
<dbReference type="PANTHER" id="PTHR22602:SF0">
    <property type="entry name" value="TRANSFERASE CAF17, MITOCHONDRIAL-RELATED"/>
    <property type="match status" value="1"/>
</dbReference>
<sequence length="345" mass="37807">MPGTPNDLAIVNGFGREPGGFMQSFWMSAEQLAQLSNNLSSAFISPLPAFHLLKISGADQQKFLQGQVTCDVTQISAEHFLRGAHCDAKGKMWSTFHLLQAGDDLLWLAFRDELQASLTQLKKYGVFAKISFTEVQDQYAVFGIGGADSAALLSALGYPQPAIGQQLTVAGGYLLGLAADHFLLVLAIDEAKALWQQQQALMAAPTRWLAQHIAHGIPYLEQPLLGEYVPQQLNLQALDAISFTKGCYMGQEMVARMKYLGKNKRAMYLLQADTDHTPVAGTDIEIQLEQNWRRSGVVVNAVNIQGQLQLLAVLPNDISATDHFRLATEPDVSLQLQPLPYSITP</sequence>
<comment type="caution">
    <text evidence="2">The sequence shown here is derived from an EMBL/GenBank/DDBJ whole genome shotgun (WGS) entry which is preliminary data.</text>
</comment>
<accession>A0ABV6BDB3</accession>
<feature type="domain" description="tRNA-modifying protein YgfZ-like beta-barrel" evidence="1">
    <location>
        <begin position="263"/>
        <end position="327"/>
    </location>
</feature>
<protein>
    <submittedName>
        <fullName evidence="2">tRNA-modifying protein YgfZ</fullName>
    </submittedName>
</protein>
<organism evidence="2 3">
    <name type="scientific">Rheinheimera tilapiae</name>
    <dbReference type="NCBI Taxonomy" id="875043"/>
    <lineage>
        <taxon>Bacteria</taxon>
        <taxon>Pseudomonadati</taxon>
        <taxon>Pseudomonadota</taxon>
        <taxon>Gammaproteobacteria</taxon>
        <taxon>Chromatiales</taxon>
        <taxon>Chromatiaceae</taxon>
        <taxon>Rheinheimera</taxon>
    </lineage>
</organism>
<dbReference type="InterPro" id="IPR029043">
    <property type="entry name" value="GcvT/YgfZ_C"/>
</dbReference>
<dbReference type="RefSeq" id="WP_377243624.1">
    <property type="nucleotide sequence ID" value="NZ_JBHLXP010000003.1"/>
</dbReference>
<evidence type="ECO:0000259" key="1">
    <source>
        <dbReference type="Pfam" id="PF21130"/>
    </source>
</evidence>
<gene>
    <name evidence="2" type="primary">ygfZ</name>
    <name evidence="2" type="ORF">ACFFJP_11155</name>
</gene>
<dbReference type="InterPro" id="IPR017703">
    <property type="entry name" value="YgfZ/GCV_T_CS"/>
</dbReference>
<dbReference type="Gene3D" id="2.40.30.160">
    <property type="match status" value="1"/>
</dbReference>
<evidence type="ECO:0000313" key="2">
    <source>
        <dbReference type="EMBL" id="MFC0048840.1"/>
    </source>
</evidence>
<dbReference type="InterPro" id="IPR045179">
    <property type="entry name" value="YgfZ/GcvT"/>
</dbReference>
<dbReference type="Gene3D" id="3.30.70.1630">
    <property type="match status" value="1"/>
</dbReference>
<name>A0ABV6BDB3_9GAMM</name>
<dbReference type="InterPro" id="IPR048451">
    <property type="entry name" value="YgfZ_barrel"/>
</dbReference>